<dbReference type="Pfam" id="PF21597">
    <property type="entry name" value="TetR_C_43"/>
    <property type="match status" value="1"/>
</dbReference>
<reference evidence="7 8" key="1">
    <citation type="submission" date="2020-08" db="EMBL/GenBank/DDBJ databases">
        <title>Sequencing the genomes of 1000 actinobacteria strains.</title>
        <authorList>
            <person name="Klenk H.-P."/>
        </authorList>
    </citation>
    <scope>NUCLEOTIDE SEQUENCE [LARGE SCALE GENOMIC DNA]</scope>
    <source>
        <strain evidence="7 8">DSM 43150</strain>
    </source>
</reference>
<evidence type="ECO:0000256" key="4">
    <source>
        <dbReference type="PROSITE-ProRule" id="PRU00335"/>
    </source>
</evidence>
<proteinExistence type="predicted"/>
<dbReference type="InterPro" id="IPR009057">
    <property type="entry name" value="Homeodomain-like_sf"/>
</dbReference>
<dbReference type="Proteomes" id="UP000590511">
    <property type="component" value="Unassembled WGS sequence"/>
</dbReference>
<dbReference type="PANTHER" id="PTHR30055">
    <property type="entry name" value="HTH-TYPE TRANSCRIPTIONAL REGULATOR RUTR"/>
    <property type="match status" value="1"/>
</dbReference>
<evidence type="ECO:0000259" key="5">
    <source>
        <dbReference type="PROSITE" id="PS50977"/>
    </source>
</evidence>
<evidence type="ECO:0000313" key="8">
    <source>
        <dbReference type="Proteomes" id="UP000590511"/>
    </source>
</evidence>
<reference evidence="6 9" key="2">
    <citation type="submission" date="2021-01" db="EMBL/GenBank/DDBJ databases">
        <title>Whole genome shotgun sequence of Actinoplanes lobatus NBRC 12513.</title>
        <authorList>
            <person name="Komaki H."/>
            <person name="Tamura T."/>
        </authorList>
    </citation>
    <scope>NUCLEOTIDE SEQUENCE [LARGE SCALE GENOMIC DNA]</scope>
    <source>
        <strain evidence="6 9">NBRC 12513</strain>
    </source>
</reference>
<dbReference type="InterPro" id="IPR049445">
    <property type="entry name" value="TetR_SbtR-like_C"/>
</dbReference>
<name>A0A7W7MJ84_9ACTN</name>
<evidence type="ECO:0000313" key="7">
    <source>
        <dbReference type="EMBL" id="MBB4752299.1"/>
    </source>
</evidence>
<keyword evidence="3" id="KW-0804">Transcription</keyword>
<dbReference type="Proteomes" id="UP000631312">
    <property type="component" value="Unassembled WGS sequence"/>
</dbReference>
<dbReference type="EMBL" id="BOMP01000182">
    <property type="protein sequence ID" value="GIE45984.1"/>
    <property type="molecule type" value="Genomic_DNA"/>
</dbReference>
<dbReference type="PRINTS" id="PR00455">
    <property type="entry name" value="HTHTETR"/>
</dbReference>
<dbReference type="GO" id="GO:0000976">
    <property type="term" value="F:transcription cis-regulatory region binding"/>
    <property type="evidence" value="ECO:0007669"/>
    <property type="project" value="TreeGrafter"/>
</dbReference>
<accession>A0A7W7MJ84</accession>
<dbReference type="InterPro" id="IPR036271">
    <property type="entry name" value="Tet_transcr_reg_TetR-rel_C_sf"/>
</dbReference>
<dbReference type="InterPro" id="IPR001647">
    <property type="entry name" value="HTH_TetR"/>
</dbReference>
<dbReference type="SUPFAM" id="SSF48498">
    <property type="entry name" value="Tetracyclin repressor-like, C-terminal domain"/>
    <property type="match status" value="1"/>
</dbReference>
<dbReference type="SUPFAM" id="SSF46689">
    <property type="entry name" value="Homeodomain-like"/>
    <property type="match status" value="1"/>
</dbReference>
<gene>
    <name evidence="6" type="ORF">Alo02nite_88820</name>
    <name evidence="7" type="ORF">BJ964_006460</name>
</gene>
<organism evidence="7 8">
    <name type="scientific">Actinoplanes lobatus</name>
    <dbReference type="NCBI Taxonomy" id="113568"/>
    <lineage>
        <taxon>Bacteria</taxon>
        <taxon>Bacillati</taxon>
        <taxon>Actinomycetota</taxon>
        <taxon>Actinomycetes</taxon>
        <taxon>Micromonosporales</taxon>
        <taxon>Micromonosporaceae</taxon>
        <taxon>Actinoplanes</taxon>
    </lineage>
</organism>
<feature type="DNA-binding region" description="H-T-H motif" evidence="4">
    <location>
        <begin position="31"/>
        <end position="50"/>
    </location>
</feature>
<dbReference type="InterPro" id="IPR050109">
    <property type="entry name" value="HTH-type_TetR-like_transc_reg"/>
</dbReference>
<sequence length="190" mass="20409">MAMRSDAFANVSRIVEAARKVFAGSGDGSESLNHIAKVAGVGVATLYRHFPNRQALAHAVYDRIYTTEVEPLITEFARADVPREALLDVAERLCAIIVREKALVASLGNLTEETTALLARSTESIAPILWQAQDAGNIRADIGPDDIPHLLAMVAAGLSVPTLDDGLRRRYLGLLLDALNPARATTLPSQ</sequence>
<keyword evidence="1" id="KW-0805">Transcription regulation</keyword>
<dbReference type="Pfam" id="PF00440">
    <property type="entry name" value="TetR_N"/>
    <property type="match status" value="1"/>
</dbReference>
<dbReference type="EMBL" id="JACHNC010000001">
    <property type="protein sequence ID" value="MBB4752299.1"/>
    <property type="molecule type" value="Genomic_DNA"/>
</dbReference>
<dbReference type="PANTHER" id="PTHR30055:SF234">
    <property type="entry name" value="HTH-TYPE TRANSCRIPTIONAL REGULATOR BETI"/>
    <property type="match status" value="1"/>
</dbReference>
<protein>
    <submittedName>
        <fullName evidence="6 7">Transcriptional regulator</fullName>
    </submittedName>
</protein>
<evidence type="ECO:0000256" key="1">
    <source>
        <dbReference type="ARBA" id="ARBA00023015"/>
    </source>
</evidence>
<feature type="domain" description="HTH tetR-type" evidence="5">
    <location>
        <begin position="8"/>
        <end position="68"/>
    </location>
</feature>
<dbReference type="AlphaFoldDB" id="A0A7W7MJ84"/>
<dbReference type="PROSITE" id="PS50977">
    <property type="entry name" value="HTH_TETR_2"/>
    <property type="match status" value="1"/>
</dbReference>
<evidence type="ECO:0000313" key="6">
    <source>
        <dbReference type="EMBL" id="GIE45984.1"/>
    </source>
</evidence>
<comment type="caution">
    <text evidence="7">The sequence shown here is derived from an EMBL/GenBank/DDBJ whole genome shotgun (WGS) entry which is preliminary data.</text>
</comment>
<evidence type="ECO:0000256" key="3">
    <source>
        <dbReference type="ARBA" id="ARBA00023163"/>
    </source>
</evidence>
<dbReference type="RefSeq" id="WP_188124189.1">
    <property type="nucleotide sequence ID" value="NZ_BOMP01000182.1"/>
</dbReference>
<evidence type="ECO:0000256" key="2">
    <source>
        <dbReference type="ARBA" id="ARBA00023125"/>
    </source>
</evidence>
<evidence type="ECO:0000313" key="9">
    <source>
        <dbReference type="Proteomes" id="UP000631312"/>
    </source>
</evidence>
<keyword evidence="2 4" id="KW-0238">DNA-binding</keyword>
<dbReference type="GO" id="GO:0003700">
    <property type="term" value="F:DNA-binding transcription factor activity"/>
    <property type="evidence" value="ECO:0007669"/>
    <property type="project" value="TreeGrafter"/>
</dbReference>
<keyword evidence="9" id="KW-1185">Reference proteome</keyword>
<dbReference type="Gene3D" id="1.10.357.10">
    <property type="entry name" value="Tetracycline Repressor, domain 2"/>
    <property type="match status" value="1"/>
</dbReference>